<accession>E9D5Q3</accession>
<evidence type="ECO:0000313" key="2">
    <source>
        <dbReference type="Proteomes" id="UP000002497"/>
    </source>
</evidence>
<name>E9D5Q3_COCPS</name>
<dbReference type="AlphaFoldDB" id="E9D5Q3"/>
<reference evidence="2" key="2">
    <citation type="submission" date="2010-03" db="EMBL/GenBank/DDBJ databases">
        <title>The genome sequence of Coccidioides posadasii strain Silveira.</title>
        <authorList>
            <consortium name="The Broad Institute Genome Sequencing Center for Infectious Disease"/>
            <person name="Neafsey D."/>
            <person name="Orbach M."/>
            <person name="Henn M.R."/>
            <person name="Cole G.T."/>
            <person name="Galgiani J."/>
            <person name="Gardner M.J."/>
            <person name="Kirkland T.N."/>
            <person name="Taylor J.W."/>
            <person name="Young S.K."/>
            <person name="Zeng Q."/>
            <person name="Koehrsen M."/>
            <person name="Alvarado L."/>
            <person name="Berlin A."/>
            <person name="Borenstein D."/>
            <person name="Chapman S.B."/>
            <person name="Chen Z."/>
            <person name="Engels R."/>
            <person name="Freedman E."/>
            <person name="Gellesch M."/>
            <person name="Goldberg J."/>
            <person name="Griggs A."/>
            <person name="Gujja S."/>
            <person name="Heilman E."/>
            <person name="Heiman D."/>
            <person name="Howarth C."/>
            <person name="Jen D."/>
            <person name="Larson L."/>
            <person name="Mehta T."/>
            <person name="Neiman D."/>
            <person name="Park D."/>
            <person name="Pearson M."/>
            <person name="Richards J."/>
            <person name="Roberts A."/>
            <person name="Saif S."/>
            <person name="Shea T."/>
            <person name="Shenoy N."/>
            <person name="Sisk P."/>
            <person name="Stolte C."/>
            <person name="Sykes S."/>
            <person name="Walk T."/>
            <person name="White J."/>
            <person name="Yandava C."/>
            <person name="Haas B."/>
            <person name="Nusbaum C."/>
            <person name="Birren B."/>
        </authorList>
    </citation>
    <scope>NUCLEOTIDE SEQUENCE [LARGE SCALE GENOMIC DNA]</scope>
    <source>
        <strain evidence="2">RMSCC 757 / Silveira</strain>
    </source>
</reference>
<dbReference type="EMBL" id="GL636492">
    <property type="protein sequence ID" value="EFW18247.1"/>
    <property type="molecule type" value="Genomic_DNA"/>
</dbReference>
<sequence>MAAGSTFASQGFGIFIPKSPFPTWSACTQPTTEYSATKGLCAVVTPEAEPRMRTRAWIEMDPSRRVNQGYQHKHFYATNYELGLLVTVTTPRCRSIPTNPRKSNHHPSGKVGHQLNAYTVLCTLYYDSDTLRAGLRMQASLVRQG</sequence>
<gene>
    <name evidence="1" type="ORF">CPSG_04933</name>
</gene>
<evidence type="ECO:0000313" key="1">
    <source>
        <dbReference type="EMBL" id="EFW18247.1"/>
    </source>
</evidence>
<dbReference type="VEuPathDB" id="FungiDB:CPSG_04933"/>
<dbReference type="Proteomes" id="UP000002497">
    <property type="component" value="Unassembled WGS sequence"/>
</dbReference>
<proteinExistence type="predicted"/>
<organism evidence="2">
    <name type="scientific">Coccidioides posadasii (strain RMSCC 757 / Silveira)</name>
    <name type="common">Valley fever fungus</name>
    <dbReference type="NCBI Taxonomy" id="443226"/>
    <lineage>
        <taxon>Eukaryota</taxon>
        <taxon>Fungi</taxon>
        <taxon>Dikarya</taxon>
        <taxon>Ascomycota</taxon>
        <taxon>Pezizomycotina</taxon>
        <taxon>Eurotiomycetes</taxon>
        <taxon>Eurotiomycetidae</taxon>
        <taxon>Onygenales</taxon>
        <taxon>Onygenaceae</taxon>
        <taxon>Coccidioides</taxon>
    </lineage>
</organism>
<reference evidence="2" key="1">
    <citation type="journal article" date="2010" name="Genome Res.">
        <title>Population genomic sequencing of Coccidioides fungi reveals recent hybridization and transposon control.</title>
        <authorList>
            <person name="Neafsey D.E."/>
            <person name="Barker B.M."/>
            <person name="Sharpton T.J."/>
            <person name="Stajich J.E."/>
            <person name="Park D.J."/>
            <person name="Whiston E."/>
            <person name="Hung C.-Y."/>
            <person name="McMahan C."/>
            <person name="White J."/>
            <person name="Sykes S."/>
            <person name="Heiman D."/>
            <person name="Young S."/>
            <person name="Zeng Q."/>
            <person name="Abouelleil A."/>
            <person name="Aftuck L."/>
            <person name="Bessette D."/>
            <person name="Brown A."/>
            <person name="FitzGerald M."/>
            <person name="Lui A."/>
            <person name="Macdonald J.P."/>
            <person name="Priest M."/>
            <person name="Orbach M.J."/>
            <person name="Galgiani J.N."/>
            <person name="Kirkland T.N."/>
            <person name="Cole G.T."/>
            <person name="Birren B.W."/>
            <person name="Henn M.R."/>
            <person name="Taylor J.W."/>
            <person name="Rounsley S.D."/>
        </authorList>
    </citation>
    <scope>NUCLEOTIDE SEQUENCE [LARGE SCALE GENOMIC DNA]</scope>
    <source>
        <strain evidence="2">RMSCC 757 / Silveira</strain>
    </source>
</reference>
<dbReference type="HOGENOM" id="CLU_1786679_0_0_1"/>
<protein>
    <submittedName>
        <fullName evidence="1">Uncharacterized protein</fullName>
    </submittedName>
</protein>
<keyword evidence="2" id="KW-1185">Reference proteome</keyword>